<proteinExistence type="predicted"/>
<gene>
    <name evidence="1" type="ORF">LCGC14_2857520</name>
</gene>
<reference evidence="1" key="1">
    <citation type="journal article" date="2015" name="Nature">
        <title>Complex archaea that bridge the gap between prokaryotes and eukaryotes.</title>
        <authorList>
            <person name="Spang A."/>
            <person name="Saw J.H."/>
            <person name="Jorgensen S.L."/>
            <person name="Zaremba-Niedzwiedzka K."/>
            <person name="Martijn J."/>
            <person name="Lind A.E."/>
            <person name="van Eijk R."/>
            <person name="Schleper C."/>
            <person name="Guy L."/>
            <person name="Ettema T.J."/>
        </authorList>
    </citation>
    <scope>NUCLEOTIDE SEQUENCE</scope>
</reference>
<dbReference type="EMBL" id="LAZR01055141">
    <property type="protein sequence ID" value="KKK77048.1"/>
    <property type="molecule type" value="Genomic_DNA"/>
</dbReference>
<organism evidence="1">
    <name type="scientific">marine sediment metagenome</name>
    <dbReference type="NCBI Taxonomy" id="412755"/>
    <lineage>
        <taxon>unclassified sequences</taxon>
        <taxon>metagenomes</taxon>
        <taxon>ecological metagenomes</taxon>
    </lineage>
</organism>
<sequence length="92" mass="10637">MILFISNKDVNRYEYIFGVAAMGFDEGEAKAKLEALIDQIQEEKVKSPYTMYLREKEKENEQNFVNLSPKPFAGFSPHCTDYSDWLSQGNCE</sequence>
<dbReference type="AlphaFoldDB" id="A0A0F8Y6U3"/>
<comment type="caution">
    <text evidence="1">The sequence shown here is derived from an EMBL/GenBank/DDBJ whole genome shotgun (WGS) entry which is preliminary data.</text>
</comment>
<accession>A0A0F8Y6U3</accession>
<name>A0A0F8Y6U3_9ZZZZ</name>
<protein>
    <submittedName>
        <fullName evidence="1">Uncharacterized protein</fullName>
    </submittedName>
</protein>
<evidence type="ECO:0000313" key="1">
    <source>
        <dbReference type="EMBL" id="KKK77048.1"/>
    </source>
</evidence>